<keyword evidence="2" id="KW-1185">Reference proteome</keyword>
<name>A0ACC1D8L0_9NEOP</name>
<sequence length="93" mass="10163">MDSSGRSRAAAPGAGRGRPSPSVGRAQRRFAPQSTPCCRRARTRMSLAVVPGDVRWPPPLPQRRAIHALVSRISTPVEGSRAFEPAKRRPPWI</sequence>
<proteinExistence type="predicted"/>
<evidence type="ECO:0000313" key="2">
    <source>
        <dbReference type="Proteomes" id="UP000824533"/>
    </source>
</evidence>
<comment type="caution">
    <text evidence="1">The sequence shown here is derived from an EMBL/GenBank/DDBJ whole genome shotgun (WGS) entry which is preliminary data.</text>
</comment>
<dbReference type="EMBL" id="CM034393">
    <property type="protein sequence ID" value="KAJ0180190.1"/>
    <property type="molecule type" value="Genomic_DNA"/>
</dbReference>
<reference evidence="1 2" key="1">
    <citation type="journal article" date="2021" name="Front. Genet.">
        <title>Chromosome-Level Genome Assembly Reveals Significant Gene Expansion in the Toll and IMD Signaling Pathways of Dendrolimus kikuchii.</title>
        <authorList>
            <person name="Zhou J."/>
            <person name="Wu P."/>
            <person name="Xiong Z."/>
            <person name="Liu N."/>
            <person name="Zhao N."/>
            <person name="Ji M."/>
            <person name="Qiu Y."/>
            <person name="Yang B."/>
        </authorList>
    </citation>
    <scope>NUCLEOTIDE SEQUENCE [LARGE SCALE GENOMIC DNA]</scope>
    <source>
        <strain evidence="1">Ann1</strain>
    </source>
</reference>
<organism evidence="1 2">
    <name type="scientific">Dendrolimus kikuchii</name>
    <dbReference type="NCBI Taxonomy" id="765133"/>
    <lineage>
        <taxon>Eukaryota</taxon>
        <taxon>Metazoa</taxon>
        <taxon>Ecdysozoa</taxon>
        <taxon>Arthropoda</taxon>
        <taxon>Hexapoda</taxon>
        <taxon>Insecta</taxon>
        <taxon>Pterygota</taxon>
        <taxon>Neoptera</taxon>
        <taxon>Endopterygota</taxon>
        <taxon>Lepidoptera</taxon>
        <taxon>Glossata</taxon>
        <taxon>Ditrysia</taxon>
        <taxon>Bombycoidea</taxon>
        <taxon>Lasiocampidae</taxon>
        <taxon>Dendrolimus</taxon>
    </lineage>
</organism>
<evidence type="ECO:0000313" key="1">
    <source>
        <dbReference type="EMBL" id="KAJ0180190.1"/>
    </source>
</evidence>
<accession>A0ACC1D8L0</accession>
<dbReference type="Proteomes" id="UP000824533">
    <property type="component" value="Linkage Group LG07"/>
</dbReference>
<protein>
    <submittedName>
        <fullName evidence="1">Uncharacterized protein</fullName>
    </submittedName>
</protein>
<gene>
    <name evidence="1" type="ORF">K1T71_004781</name>
</gene>